<reference evidence="3" key="2">
    <citation type="submission" date="2020-11" db="EMBL/GenBank/DDBJ databases">
        <authorList>
            <person name="McCartney M.A."/>
            <person name="Auch B."/>
            <person name="Kono T."/>
            <person name="Mallez S."/>
            <person name="Becker A."/>
            <person name="Gohl D.M."/>
            <person name="Silverstein K.A.T."/>
            <person name="Koren S."/>
            <person name="Bechman K.B."/>
            <person name="Herman A."/>
            <person name="Abrahante J.E."/>
            <person name="Garbe J."/>
        </authorList>
    </citation>
    <scope>NUCLEOTIDE SEQUENCE</scope>
    <source>
        <strain evidence="3">Duluth1</strain>
        <tissue evidence="3">Whole animal</tissue>
    </source>
</reference>
<dbReference type="AlphaFoldDB" id="A0A9D4KT58"/>
<sequence>MWADGLGTKTNPKTSPEQSVDILGLEIQAMFALLILVVVPVCLAQFDPNALNQNFGKDGFGGQTANSTGAFDPNKANAGFGSGFESGSGFNTGGDGGFGGSGTGSTSGSTSGSGSGSGSGTFDPNQFISGGGTSGTFDPNALNNFGGSNSTLFGRR</sequence>
<feature type="compositionally biased region" description="Polar residues" evidence="1">
    <location>
        <begin position="135"/>
        <end position="156"/>
    </location>
</feature>
<accession>A0A9D4KT58</accession>
<keyword evidence="2" id="KW-1133">Transmembrane helix</keyword>
<dbReference type="EMBL" id="JAIWYP010000003">
    <property type="protein sequence ID" value="KAH3845421.1"/>
    <property type="molecule type" value="Genomic_DNA"/>
</dbReference>
<feature type="transmembrane region" description="Helical" evidence="2">
    <location>
        <begin position="27"/>
        <end position="46"/>
    </location>
</feature>
<evidence type="ECO:0000256" key="2">
    <source>
        <dbReference type="SAM" id="Phobius"/>
    </source>
</evidence>
<protein>
    <submittedName>
        <fullName evidence="3">Uncharacterized protein</fullName>
    </submittedName>
</protein>
<evidence type="ECO:0000313" key="4">
    <source>
        <dbReference type="Proteomes" id="UP000828390"/>
    </source>
</evidence>
<keyword evidence="2" id="KW-0812">Transmembrane</keyword>
<keyword evidence="4" id="KW-1185">Reference proteome</keyword>
<evidence type="ECO:0000256" key="1">
    <source>
        <dbReference type="SAM" id="MobiDB-lite"/>
    </source>
</evidence>
<name>A0A9D4KT58_DREPO</name>
<evidence type="ECO:0000313" key="3">
    <source>
        <dbReference type="EMBL" id="KAH3845421.1"/>
    </source>
</evidence>
<comment type="caution">
    <text evidence="3">The sequence shown here is derived from an EMBL/GenBank/DDBJ whole genome shotgun (WGS) entry which is preliminary data.</text>
</comment>
<gene>
    <name evidence="3" type="ORF">DPMN_087701</name>
</gene>
<reference evidence="3" key="1">
    <citation type="journal article" date="2019" name="bioRxiv">
        <title>The Genome of the Zebra Mussel, Dreissena polymorpha: A Resource for Invasive Species Research.</title>
        <authorList>
            <person name="McCartney M.A."/>
            <person name="Auch B."/>
            <person name="Kono T."/>
            <person name="Mallez S."/>
            <person name="Zhang Y."/>
            <person name="Obille A."/>
            <person name="Becker A."/>
            <person name="Abrahante J.E."/>
            <person name="Garbe J."/>
            <person name="Badalamenti J.P."/>
            <person name="Herman A."/>
            <person name="Mangelson H."/>
            <person name="Liachko I."/>
            <person name="Sullivan S."/>
            <person name="Sone E.D."/>
            <person name="Koren S."/>
            <person name="Silverstein K.A.T."/>
            <person name="Beckman K.B."/>
            <person name="Gohl D.M."/>
        </authorList>
    </citation>
    <scope>NUCLEOTIDE SEQUENCE</scope>
    <source>
        <strain evidence="3">Duluth1</strain>
        <tissue evidence="3">Whole animal</tissue>
    </source>
</reference>
<proteinExistence type="predicted"/>
<organism evidence="3 4">
    <name type="scientific">Dreissena polymorpha</name>
    <name type="common">Zebra mussel</name>
    <name type="synonym">Mytilus polymorpha</name>
    <dbReference type="NCBI Taxonomy" id="45954"/>
    <lineage>
        <taxon>Eukaryota</taxon>
        <taxon>Metazoa</taxon>
        <taxon>Spiralia</taxon>
        <taxon>Lophotrochozoa</taxon>
        <taxon>Mollusca</taxon>
        <taxon>Bivalvia</taxon>
        <taxon>Autobranchia</taxon>
        <taxon>Heteroconchia</taxon>
        <taxon>Euheterodonta</taxon>
        <taxon>Imparidentia</taxon>
        <taxon>Neoheterodontei</taxon>
        <taxon>Myida</taxon>
        <taxon>Dreissenoidea</taxon>
        <taxon>Dreissenidae</taxon>
        <taxon>Dreissena</taxon>
    </lineage>
</organism>
<dbReference type="Proteomes" id="UP000828390">
    <property type="component" value="Unassembled WGS sequence"/>
</dbReference>
<keyword evidence="2" id="KW-0472">Membrane</keyword>
<feature type="compositionally biased region" description="Gly residues" evidence="1">
    <location>
        <begin position="80"/>
        <end position="119"/>
    </location>
</feature>
<feature type="region of interest" description="Disordered" evidence="1">
    <location>
        <begin position="66"/>
        <end position="156"/>
    </location>
</feature>